<dbReference type="PANTHER" id="PTHR45527:SF1">
    <property type="entry name" value="FATTY ACID SYNTHASE"/>
    <property type="match status" value="1"/>
</dbReference>
<reference evidence="8" key="1">
    <citation type="submission" date="2021-03" db="EMBL/GenBank/DDBJ databases">
        <title>Acanthopleuribacteraceae sp. M133.</title>
        <authorList>
            <person name="Wang G."/>
        </authorList>
    </citation>
    <scope>NUCLEOTIDE SEQUENCE</scope>
    <source>
        <strain evidence="8">M133</strain>
    </source>
</reference>
<gene>
    <name evidence="8" type="ORF">J3U87_22580</name>
</gene>
<dbReference type="FunFam" id="1.10.1200.10:FF:000005">
    <property type="entry name" value="Nonribosomal peptide synthetase 1"/>
    <property type="match status" value="2"/>
</dbReference>
<dbReference type="SUPFAM" id="SSF47336">
    <property type="entry name" value="ACP-like"/>
    <property type="match status" value="2"/>
</dbReference>
<feature type="coiled-coil region" evidence="6">
    <location>
        <begin position="835"/>
        <end position="865"/>
    </location>
</feature>
<keyword evidence="6" id="KW-0175">Coiled coil</keyword>
<dbReference type="InterPro" id="IPR045851">
    <property type="entry name" value="AMP-bd_C_sf"/>
</dbReference>
<sequence>MNVIEGHRLSPQQARLWRLNQDFGPLAAHLAIGIAGPLEANVLRRALAEVLRRHESTRTSLPGVAGRKLPLQVVGDAPTCTWREWVARPGETEAQAIARMVAEPLEVDLARESGLHADRLVWDENRQVLVLRMPAIHTDYQSLANLFEELGAILAGEALIDEEELTQYLDFSEWLHEVSEDEDAESGKAFWERQQLARLPSLTLPEEGAGGPGFEDDVLVFSLPRETHLTFDTETLSAAWYAFLCRRLDSDDLALHHYFHGRVDEELAGGIGPFASMLALYVSGARQLPFGTFAQTYLAHLRDAETLAVHQPWEAILAQAPGFDFEHYALPGARRCGEFKLTCLDARVHHGPFKLKLGVVEKADGPSLRLHYDRTRFSALAAERLVDSFGDFLASLQRERPADHAAIGGTCQRRQLAEIFGRAEWTESSDLTLDTWFERQVARDPNAPAVVDGEVSWTFADLNRRANQLAHYLVELGAGPEWAIPVCLGRDANLVATLLAVLKTGAAYIGVDPLYPKERVAHMVAGARIALTSPDYIELFPERDGPELTLLDPSLTIVADRPATNPGRRFSPQHPAYIIFTSGSTGRPKGVVITHANVVNYTEWSIANYGLDRRLGAPFHSSVGFDLTVTSMFPPLLSGKAVVMVPDEAGIDGLNDLLRNQPDFSLTKLTPSHLKLLSLWGTLSRHKTTASLVVGGEALFAEDLVAFREGAPELEVFNEYGPTEATVGCCVYQVAGEIEGPIPIGTPIANTRIYVLDEALNPVGFHQTGELYVAGAGLARCYRDQPGMTADRFLPDPFGDRPGERMYRTGDLVRFTGEDRVRLIYVGRNDSQVKIRGFRVEMGEIEATLKKLEDLEEVVVRTHEDEDGTRLVAYYVARETHTTEDLRTFLETYLPDYMVPAVFIPMNRFPLTVNGKIDVDALPDPSEHRPDLANDFVAPRNELETELAEVWQTVLGLERIGIHDNFFALGGDSIRSVRIAAEAKTRGLSITVQMLFAAPTIAELARALEEAPGEREEAVAPGEYRRTEPFELIGEADRALMPADVEDAYPLSAVQLGMLFHMQATKDSPSPPDYHNLNTFEIQVPFHLEPFQRAVDVVCLRHPILRTSFDLTRYSEPMQLVHRDARLEVAWEDLRGYDAAEQKRLVADFIQRENFALMDIQVAPLVALTIQQTEDDRIWLHYKEPHSIADGWSTNFNLVEIFENYLALLEDRPMPERAPLTVTYRDFIHMERSAHRDEGIRDFWRRLLADAEPLALPPLQVDDQNKALADHKHYAELSDTVMAGLTRVSQNLGVPFKSILLAAHVKVMSLFCGVEDITTGLVFNGRPEVPGGDEVRGLFLNTLPIPFKVETGSWSDLILSVFRRETEVLPNRRFPVSALQAVTGRKHEVHAAFSMHHFHSATDLLNSGELQVTGAEDWSKTNYDMAVFFHRSEKDARHMHLVVEGNLDRLSKSQMLRVVNYFQEVLTCIAEEGDKPGRLHHRRTFLPEHERELMTRDWNRTAQTWETPNGLHQLVERAVDAHGHDVAVVFEGQTLTYAELERHANRLAHHLCDLGVEPEARVGLALHRSPEMVISMLAVMKCGAAYVPIDPDYPADRIQYMLDDAAPALCITTAAIRDALEPKGSVPLLVLDQPETRAAVEQVSDRRLDLAIDGEQAAYMIYTSGSTGRPKGAINRHGSIVNRILWMRDYLGTGADDRILQKTPFSFDVSLWEFFLPLICGARLVFARPGGHKDNQYLAELIAAQGVTTMHFVPSMLRHFLADPALPPLENLRNVVCSGEALPPELVTEFRAKLDARLFNLYGPTEAAVDVTAFDCADRDLGDSVPIGRPIANTQVYLLDRDGNLLPPGTPGELFIGGANLARGYHDRPALTAERFVPDPFSNTPGARLYRTGDQARSTPDGELIFLGRKDFQVKFRGFRIELGEIEHALNGHDAVKTSVVTVYEVEPGVERLVAYLVPTEGETADRDALVAQLRPYLRQSLPDYMVPTSFVLLEALPLSANGKLDRRALPAPDGLAAQVKTEYVAPRNELERELAAVWASVLHRETVGVDDNFFDLGGDSILSILIVAKANERGVQITSTQIFQEQTVARLALVAKRGDAAVREQGPVTGEAPLTPIQTWFFEKDFTDRHHWNQSVFLATDQPLRADLLEATAEVLLRHHDALRARFVEENGTLVQRYATPGTLQAYHRVDLAELSGDLTEALEAEAQAWQARFDLAEGSLFKLVHFDLGADRGQRLLILAHHLVVDGLSWRLLLQDLETVYSQLVAGQEPRLPAKTTSFKSWAERLQAHVAETDLDAEFAYWSAAARAEVAALPRDIEADGARNRHGETDSVRMTLGTESTRALLEEVPAAYRTQINDALLCALGRTLASWTEGRRVLIDTEGHGREAPFTDQDVSRTVGWFTAIYPVLLDMGVNDEIGDQLKSIKEQLRAVPHHGLHYGLLRHTSPDRDRRRTLADLPAAEVLFNYLGQFDGVLQSDSHFKGAPESRGHQFSPRGERAHLLDIDCKVMGGQLTVAWTYSTAHHRRATIDRLARRFLEELERLIEHCTAEDAGGFTPSDFPEVDLSSAELDELVAEYGSFEE</sequence>
<dbReference type="SUPFAM" id="SSF52777">
    <property type="entry name" value="CoA-dependent acyltransferases"/>
    <property type="match status" value="6"/>
</dbReference>
<protein>
    <submittedName>
        <fullName evidence="8">Amino acid adenylation domain-containing protein</fullName>
    </submittedName>
</protein>
<dbReference type="RefSeq" id="WP_237378030.1">
    <property type="nucleotide sequence ID" value="NZ_CP071793.1"/>
</dbReference>
<dbReference type="Pfam" id="PF00550">
    <property type="entry name" value="PP-binding"/>
    <property type="match status" value="2"/>
</dbReference>
<comment type="similarity">
    <text evidence="2">Belongs to the ATP-dependent AMP-binding enzyme family.</text>
</comment>
<dbReference type="Gene3D" id="3.30.559.10">
    <property type="entry name" value="Chloramphenicol acetyltransferase-like domain"/>
    <property type="match status" value="3"/>
</dbReference>
<dbReference type="InterPro" id="IPR010071">
    <property type="entry name" value="AA_adenyl_dom"/>
</dbReference>
<feature type="domain" description="Carrier" evidence="7">
    <location>
        <begin position="2026"/>
        <end position="2100"/>
    </location>
</feature>
<dbReference type="GO" id="GO:0043041">
    <property type="term" value="P:amino acid activation for nonribosomal peptide biosynthetic process"/>
    <property type="evidence" value="ECO:0007669"/>
    <property type="project" value="TreeGrafter"/>
</dbReference>
<dbReference type="InterPro" id="IPR006162">
    <property type="entry name" value="Ppantetheine_attach_site"/>
</dbReference>
<evidence type="ECO:0000256" key="3">
    <source>
        <dbReference type="ARBA" id="ARBA00022450"/>
    </source>
</evidence>
<dbReference type="EMBL" id="CP071793">
    <property type="protein sequence ID" value="QTD48376.1"/>
    <property type="molecule type" value="Genomic_DNA"/>
</dbReference>
<organism evidence="8 9">
    <name type="scientific">Sulfidibacter corallicola</name>
    <dbReference type="NCBI Taxonomy" id="2818388"/>
    <lineage>
        <taxon>Bacteria</taxon>
        <taxon>Pseudomonadati</taxon>
        <taxon>Acidobacteriota</taxon>
        <taxon>Holophagae</taxon>
        <taxon>Acanthopleuribacterales</taxon>
        <taxon>Acanthopleuribacteraceae</taxon>
        <taxon>Sulfidibacter</taxon>
    </lineage>
</organism>
<evidence type="ECO:0000313" key="9">
    <source>
        <dbReference type="Proteomes" id="UP000663929"/>
    </source>
</evidence>
<dbReference type="NCBIfam" id="TIGR01733">
    <property type="entry name" value="AA-adenyl-dom"/>
    <property type="match status" value="2"/>
</dbReference>
<dbReference type="InterPro" id="IPR001242">
    <property type="entry name" value="Condensation_dom"/>
</dbReference>
<dbReference type="FunFam" id="3.30.300.30:FF:000010">
    <property type="entry name" value="Enterobactin synthetase component F"/>
    <property type="match status" value="2"/>
</dbReference>
<dbReference type="Gene3D" id="3.30.559.30">
    <property type="entry name" value="Nonribosomal peptide synthetase, condensation domain"/>
    <property type="match status" value="3"/>
</dbReference>
<dbReference type="Pfam" id="PF00501">
    <property type="entry name" value="AMP-binding"/>
    <property type="match status" value="2"/>
</dbReference>
<dbReference type="PANTHER" id="PTHR45527">
    <property type="entry name" value="NONRIBOSOMAL PEPTIDE SYNTHETASE"/>
    <property type="match status" value="1"/>
</dbReference>
<dbReference type="CDD" id="cd17646">
    <property type="entry name" value="A_NRPS_AB3403-like"/>
    <property type="match status" value="1"/>
</dbReference>
<dbReference type="GO" id="GO:0044550">
    <property type="term" value="P:secondary metabolite biosynthetic process"/>
    <property type="evidence" value="ECO:0007669"/>
    <property type="project" value="UniProtKB-ARBA"/>
</dbReference>
<dbReference type="PROSITE" id="PS50075">
    <property type="entry name" value="CARRIER"/>
    <property type="match status" value="2"/>
</dbReference>
<dbReference type="InterPro" id="IPR036736">
    <property type="entry name" value="ACP-like_sf"/>
</dbReference>
<dbReference type="InterPro" id="IPR020845">
    <property type="entry name" value="AMP-binding_CS"/>
</dbReference>
<dbReference type="FunFam" id="2.30.38.10:FF:000001">
    <property type="entry name" value="Non-ribosomal peptide synthetase PvdI"/>
    <property type="match status" value="1"/>
</dbReference>
<feature type="domain" description="Carrier" evidence="7">
    <location>
        <begin position="938"/>
        <end position="1012"/>
    </location>
</feature>
<dbReference type="PROSITE" id="PS00455">
    <property type="entry name" value="AMP_BINDING"/>
    <property type="match status" value="2"/>
</dbReference>
<dbReference type="Gene3D" id="3.30.300.30">
    <property type="match status" value="2"/>
</dbReference>
<evidence type="ECO:0000256" key="4">
    <source>
        <dbReference type="ARBA" id="ARBA00022553"/>
    </source>
</evidence>
<dbReference type="SUPFAM" id="SSF56801">
    <property type="entry name" value="Acetyl-CoA synthetase-like"/>
    <property type="match status" value="2"/>
</dbReference>
<dbReference type="InterPro" id="IPR000873">
    <property type="entry name" value="AMP-dep_synth/lig_dom"/>
</dbReference>
<dbReference type="CDD" id="cd05930">
    <property type="entry name" value="A_NRPS"/>
    <property type="match status" value="1"/>
</dbReference>
<evidence type="ECO:0000256" key="6">
    <source>
        <dbReference type="SAM" id="Coils"/>
    </source>
</evidence>
<dbReference type="InterPro" id="IPR010060">
    <property type="entry name" value="NRPS_synth"/>
</dbReference>
<dbReference type="SMART" id="SM00823">
    <property type="entry name" value="PKS_PP"/>
    <property type="match status" value="2"/>
</dbReference>
<keyword evidence="5" id="KW-0677">Repeat</keyword>
<dbReference type="FunFam" id="3.40.50.980:FF:000002">
    <property type="entry name" value="Enterobactin synthetase component F"/>
    <property type="match status" value="1"/>
</dbReference>
<proteinExistence type="inferred from homology"/>
<dbReference type="InterPro" id="IPR009081">
    <property type="entry name" value="PP-bd_ACP"/>
</dbReference>
<evidence type="ECO:0000313" key="8">
    <source>
        <dbReference type="EMBL" id="QTD48376.1"/>
    </source>
</evidence>
<dbReference type="Pfam" id="PF00668">
    <property type="entry name" value="Condensation"/>
    <property type="match status" value="3"/>
</dbReference>
<dbReference type="Gene3D" id="3.40.50.980">
    <property type="match status" value="4"/>
</dbReference>
<dbReference type="KEGG" id="scor:J3U87_22580"/>
<dbReference type="GO" id="GO:0003824">
    <property type="term" value="F:catalytic activity"/>
    <property type="evidence" value="ECO:0007669"/>
    <property type="project" value="InterPro"/>
</dbReference>
<dbReference type="GO" id="GO:0031177">
    <property type="term" value="F:phosphopantetheine binding"/>
    <property type="evidence" value="ECO:0007669"/>
    <property type="project" value="InterPro"/>
</dbReference>
<dbReference type="NCBIfam" id="TIGR01720">
    <property type="entry name" value="NRPS-para261"/>
    <property type="match status" value="1"/>
</dbReference>
<dbReference type="InterPro" id="IPR023213">
    <property type="entry name" value="CAT-like_dom_sf"/>
</dbReference>
<name>A0A8A4TEJ2_SULCO</name>
<dbReference type="Pfam" id="PF13193">
    <property type="entry name" value="AMP-binding_C"/>
    <property type="match status" value="2"/>
</dbReference>
<dbReference type="NCBIfam" id="NF003417">
    <property type="entry name" value="PRK04813.1"/>
    <property type="match status" value="2"/>
</dbReference>
<dbReference type="FunFam" id="3.40.50.12780:FF:000012">
    <property type="entry name" value="Non-ribosomal peptide synthetase"/>
    <property type="match status" value="1"/>
</dbReference>
<dbReference type="Gene3D" id="1.10.1200.10">
    <property type="entry name" value="ACP-like"/>
    <property type="match status" value="2"/>
</dbReference>
<dbReference type="Gene3D" id="2.30.38.10">
    <property type="entry name" value="Luciferase, Domain 3"/>
    <property type="match status" value="2"/>
</dbReference>
<dbReference type="FunFam" id="3.40.50.980:FF:000001">
    <property type="entry name" value="Non-ribosomal peptide synthetase"/>
    <property type="match status" value="1"/>
</dbReference>
<keyword evidence="9" id="KW-1185">Reference proteome</keyword>
<keyword evidence="3" id="KW-0596">Phosphopantetheine</keyword>
<evidence type="ECO:0000256" key="5">
    <source>
        <dbReference type="ARBA" id="ARBA00022737"/>
    </source>
</evidence>
<dbReference type="InterPro" id="IPR020806">
    <property type="entry name" value="PKS_PP-bd"/>
</dbReference>
<dbReference type="GO" id="GO:0005737">
    <property type="term" value="C:cytoplasm"/>
    <property type="evidence" value="ECO:0007669"/>
    <property type="project" value="TreeGrafter"/>
</dbReference>
<dbReference type="Proteomes" id="UP000663929">
    <property type="component" value="Chromosome"/>
</dbReference>
<evidence type="ECO:0000256" key="2">
    <source>
        <dbReference type="ARBA" id="ARBA00006432"/>
    </source>
</evidence>
<dbReference type="CDD" id="cd19534">
    <property type="entry name" value="E_NRPS"/>
    <property type="match status" value="1"/>
</dbReference>
<comment type="cofactor">
    <cofactor evidence="1">
        <name>pantetheine 4'-phosphate</name>
        <dbReference type="ChEBI" id="CHEBI:47942"/>
    </cofactor>
</comment>
<dbReference type="InterPro" id="IPR025110">
    <property type="entry name" value="AMP-bd_C"/>
</dbReference>
<dbReference type="PROSITE" id="PS00012">
    <property type="entry name" value="PHOSPHOPANTETHEINE"/>
    <property type="match status" value="2"/>
</dbReference>
<keyword evidence="4" id="KW-0597">Phosphoprotein</keyword>
<accession>A0A8A4TEJ2</accession>
<evidence type="ECO:0000256" key="1">
    <source>
        <dbReference type="ARBA" id="ARBA00001957"/>
    </source>
</evidence>
<evidence type="ECO:0000259" key="7">
    <source>
        <dbReference type="PROSITE" id="PS50075"/>
    </source>
</evidence>